<comment type="caution">
    <text evidence="3">The sequence shown here is derived from an EMBL/GenBank/DDBJ whole genome shotgun (WGS) entry which is preliminary data.</text>
</comment>
<evidence type="ECO:0000313" key="4">
    <source>
        <dbReference type="Proteomes" id="UP000689195"/>
    </source>
</evidence>
<keyword evidence="4" id="KW-1185">Reference proteome</keyword>
<dbReference type="OrthoDB" id="304294at2759"/>
<keyword evidence="2" id="KW-0677">Repeat</keyword>
<proteinExistence type="predicted"/>
<dbReference type="PROSITE" id="PS51450">
    <property type="entry name" value="LRR"/>
    <property type="match status" value="5"/>
</dbReference>
<evidence type="ECO:0000313" key="3">
    <source>
        <dbReference type="EMBL" id="CAD8142754.1"/>
    </source>
</evidence>
<dbReference type="PANTHER" id="PTHR46652:SF3">
    <property type="entry name" value="LEUCINE-RICH REPEAT-CONTAINING PROTEIN 9"/>
    <property type="match status" value="1"/>
</dbReference>
<dbReference type="Pfam" id="PF14580">
    <property type="entry name" value="LRR_9"/>
    <property type="match status" value="1"/>
</dbReference>
<evidence type="ECO:0000256" key="1">
    <source>
        <dbReference type="ARBA" id="ARBA00022614"/>
    </source>
</evidence>
<dbReference type="SMART" id="SM00365">
    <property type="entry name" value="LRR_SD22"/>
    <property type="match status" value="5"/>
</dbReference>
<protein>
    <recommendedName>
        <fullName evidence="5">Leucine rich repeat protein</fullName>
    </recommendedName>
</protein>
<name>A0A8S1SVN5_9CILI</name>
<keyword evidence="1" id="KW-0433">Leucine-rich repeat</keyword>
<evidence type="ECO:0008006" key="5">
    <source>
        <dbReference type="Google" id="ProtNLM"/>
    </source>
</evidence>
<dbReference type="InterPro" id="IPR003591">
    <property type="entry name" value="Leu-rich_rpt_typical-subtyp"/>
</dbReference>
<dbReference type="SMART" id="SM00369">
    <property type="entry name" value="LRR_TYP"/>
    <property type="match status" value="4"/>
</dbReference>
<gene>
    <name evidence="3" type="ORF">PPENT_87.1.T0110320</name>
</gene>
<dbReference type="AlphaFoldDB" id="A0A8S1SVN5"/>
<dbReference type="InterPro" id="IPR001611">
    <property type="entry name" value="Leu-rich_rpt"/>
</dbReference>
<dbReference type="InterPro" id="IPR025875">
    <property type="entry name" value="Leu-rich_rpt_4"/>
</dbReference>
<dbReference type="Pfam" id="PF12799">
    <property type="entry name" value="LRR_4"/>
    <property type="match status" value="1"/>
</dbReference>
<evidence type="ECO:0000256" key="2">
    <source>
        <dbReference type="ARBA" id="ARBA00022737"/>
    </source>
</evidence>
<dbReference type="PANTHER" id="PTHR46652">
    <property type="entry name" value="LEUCINE-RICH REPEAT AND IQ DOMAIN-CONTAINING PROTEIN 1-RELATED"/>
    <property type="match status" value="1"/>
</dbReference>
<organism evidence="3 4">
    <name type="scientific">Paramecium pentaurelia</name>
    <dbReference type="NCBI Taxonomy" id="43138"/>
    <lineage>
        <taxon>Eukaryota</taxon>
        <taxon>Sar</taxon>
        <taxon>Alveolata</taxon>
        <taxon>Ciliophora</taxon>
        <taxon>Intramacronucleata</taxon>
        <taxon>Oligohymenophorea</taxon>
        <taxon>Peniculida</taxon>
        <taxon>Parameciidae</taxon>
        <taxon>Paramecium</taxon>
    </lineage>
</organism>
<accession>A0A8S1SVN5</accession>
<reference evidence="3" key="1">
    <citation type="submission" date="2021-01" db="EMBL/GenBank/DDBJ databases">
        <authorList>
            <consortium name="Genoscope - CEA"/>
            <person name="William W."/>
        </authorList>
    </citation>
    <scope>NUCLEOTIDE SEQUENCE</scope>
</reference>
<sequence length="307" mass="35538">MGDIDIKENDKTLSLLNQNLTQITINKQSCNRSLQITNFNASKNSIKQMIGISIFHNLRVLNLSHNQIQKIEGLTNLKQLCALILNNNQIKLIQGLEKCLELNTLVLSNNQIINVQGISHLNKLEKLQLSHNQIEDLENCICMNLEQLNVNNNKIQEIPKFFSQMTKLKRLDIGKNDIKDPQQMIVLRDLKLIHLNIAGNPCSDKAIQIAIKFPRIRFINNLAAEKVLEQHLSKVPQKIREKTEKVQKKISQPMVSYDLEQEQEAVIIKKPKRSQIVKVEKNKQIDKKQKQRIKNINLDQETKIEKW</sequence>
<dbReference type="InterPro" id="IPR050836">
    <property type="entry name" value="SDS22/Internalin_LRR"/>
</dbReference>
<dbReference type="EMBL" id="CAJJDO010000011">
    <property type="protein sequence ID" value="CAD8142754.1"/>
    <property type="molecule type" value="Genomic_DNA"/>
</dbReference>
<dbReference type="Proteomes" id="UP000689195">
    <property type="component" value="Unassembled WGS sequence"/>
</dbReference>